<dbReference type="PANTHER" id="PTHR11006">
    <property type="entry name" value="PROTEIN ARGININE N-METHYLTRANSFERASE"/>
    <property type="match status" value="1"/>
</dbReference>
<evidence type="ECO:0000256" key="2">
    <source>
        <dbReference type="ARBA" id="ARBA00022603"/>
    </source>
</evidence>
<comment type="catalytic activity">
    <reaction evidence="5">
        <text>L-arginyl-[protein] + S-adenosyl-L-methionine = N(omega)-methyl-L-arginyl-[protein] + S-adenosyl-L-homocysteine + H(+)</text>
        <dbReference type="Rhea" id="RHEA:48100"/>
        <dbReference type="Rhea" id="RHEA-COMP:10532"/>
        <dbReference type="Rhea" id="RHEA-COMP:11990"/>
        <dbReference type="ChEBI" id="CHEBI:15378"/>
        <dbReference type="ChEBI" id="CHEBI:29965"/>
        <dbReference type="ChEBI" id="CHEBI:57856"/>
        <dbReference type="ChEBI" id="CHEBI:59789"/>
        <dbReference type="ChEBI" id="CHEBI:65280"/>
    </reaction>
    <physiologicalReaction direction="left-to-right" evidence="5">
        <dbReference type="Rhea" id="RHEA:48101"/>
    </physiologicalReaction>
</comment>
<comment type="caution">
    <text evidence="10">The sequence shown here is derived from an EMBL/GenBank/DDBJ whole genome shotgun (WGS) entry which is preliminary data.</text>
</comment>
<dbReference type="InterPro" id="IPR025799">
    <property type="entry name" value="Arg_MeTrfase"/>
</dbReference>
<protein>
    <recommendedName>
        <fullName evidence="1">type I protein arginine methyltransferase</fullName>
        <ecNumber evidence="1">2.1.1.319</ecNumber>
    </recommendedName>
</protein>
<proteinExistence type="predicted"/>
<keyword evidence="3 6" id="KW-0808">Transferase</keyword>
<dbReference type="PROSITE" id="PS51678">
    <property type="entry name" value="SAM_MT_PRMT"/>
    <property type="match status" value="1"/>
</dbReference>
<evidence type="ECO:0000259" key="9">
    <source>
        <dbReference type="Pfam" id="PF22528"/>
    </source>
</evidence>
<sequence>MSLETKKETEKEKEIEKEKEKEIVKETKKENEKEKEKEKEEKKETDEKLKKPTSKDYYFDSYSHYSIHEEMLQDQIRTGSYCRAILKNKALFKDKIVMDVGCGTGILSMFAAKAGAKRVIAIECSGIIEQARQIIKENGYSDIIKLVHKKCEDIVELPDGIEKVDIIISEWMGYCLFYESMLNTVIYARDRWLKKGGKIMPNKSSLFISGCIDQDFITDKIPFWNNVWGFKMNCIKKLIYLEPLVDIIDQSSIVTNSSILKSIDLNTITVEDLSFSVPFELTSKYTDNINAFVTYFTYTFDDCDEIVFVSTSPNSPETHWKQSIFYLQKPFRVQKLETITGNFLMKPNENNERDFDITIDYKLDGKYAKIESSQDYRLR</sequence>
<keyword evidence="2 6" id="KW-0489">Methyltransferase</keyword>
<dbReference type="InterPro" id="IPR055135">
    <property type="entry name" value="PRMT_dom"/>
</dbReference>
<feature type="domain" description="Methyltransferase" evidence="8">
    <location>
        <begin position="97"/>
        <end position="197"/>
    </location>
</feature>
<dbReference type="InterPro" id="IPR029063">
    <property type="entry name" value="SAM-dependent_MTases_sf"/>
</dbReference>
<evidence type="ECO:0000256" key="1">
    <source>
        <dbReference type="ARBA" id="ARBA00011925"/>
    </source>
</evidence>
<dbReference type="EMBL" id="JANTQA010000023">
    <property type="protein sequence ID" value="KAJ3444227.1"/>
    <property type="molecule type" value="Genomic_DNA"/>
</dbReference>
<evidence type="ECO:0000259" key="8">
    <source>
        <dbReference type="Pfam" id="PF13649"/>
    </source>
</evidence>
<dbReference type="CDD" id="cd02440">
    <property type="entry name" value="AdoMet_MTases"/>
    <property type="match status" value="1"/>
</dbReference>
<reference evidence="10" key="1">
    <citation type="submission" date="2022-08" db="EMBL/GenBank/DDBJ databases">
        <title>Novel sulphate-reducing endosymbionts in the free-living metamonad Anaeramoeba.</title>
        <authorList>
            <person name="Jerlstrom-Hultqvist J."/>
            <person name="Cepicka I."/>
            <person name="Gallot-Lavallee L."/>
            <person name="Salas-Leiva D."/>
            <person name="Curtis B.A."/>
            <person name="Zahonova K."/>
            <person name="Pipaliya S."/>
            <person name="Dacks J."/>
            <person name="Roger A.J."/>
        </authorList>
    </citation>
    <scope>NUCLEOTIDE SEQUENCE</scope>
    <source>
        <strain evidence="10">Busselton2</strain>
    </source>
</reference>
<accession>A0AAV7ZUQ5</accession>
<dbReference type="GO" id="GO:0042054">
    <property type="term" value="F:histone methyltransferase activity"/>
    <property type="evidence" value="ECO:0007669"/>
    <property type="project" value="TreeGrafter"/>
</dbReference>
<dbReference type="EC" id="2.1.1.319" evidence="1"/>
<dbReference type="GO" id="GO:0035242">
    <property type="term" value="F:protein-arginine omega-N asymmetric methyltransferase activity"/>
    <property type="evidence" value="ECO:0007669"/>
    <property type="project" value="UniProtKB-EC"/>
</dbReference>
<evidence type="ECO:0000256" key="5">
    <source>
        <dbReference type="ARBA" id="ARBA00049303"/>
    </source>
</evidence>
<evidence type="ECO:0000313" key="10">
    <source>
        <dbReference type="EMBL" id="KAJ3444227.1"/>
    </source>
</evidence>
<dbReference type="GO" id="GO:0032259">
    <property type="term" value="P:methylation"/>
    <property type="evidence" value="ECO:0007669"/>
    <property type="project" value="UniProtKB-KW"/>
</dbReference>
<dbReference type="FunFam" id="3.40.50.150:FF:000003">
    <property type="entry name" value="Blast:Protein arginine N-methyltransferase 1"/>
    <property type="match status" value="1"/>
</dbReference>
<evidence type="ECO:0000256" key="6">
    <source>
        <dbReference type="PROSITE-ProRule" id="PRU01015"/>
    </source>
</evidence>
<dbReference type="AlphaFoldDB" id="A0AAV7ZUQ5"/>
<dbReference type="PANTHER" id="PTHR11006:SF53">
    <property type="entry name" value="PROTEIN ARGININE N-METHYLTRANSFERASE 3"/>
    <property type="match status" value="1"/>
</dbReference>
<evidence type="ECO:0000256" key="4">
    <source>
        <dbReference type="ARBA" id="ARBA00022691"/>
    </source>
</evidence>
<dbReference type="InterPro" id="IPR041698">
    <property type="entry name" value="Methyltransf_25"/>
</dbReference>
<gene>
    <name evidence="10" type="ORF">M0812_10079</name>
</gene>
<dbReference type="SUPFAM" id="SSF53335">
    <property type="entry name" value="S-adenosyl-L-methionine-dependent methyltransferases"/>
    <property type="match status" value="1"/>
</dbReference>
<dbReference type="Gene3D" id="2.70.160.11">
    <property type="entry name" value="Hnrnp arginine n-methyltransferase1"/>
    <property type="match status" value="1"/>
</dbReference>
<organism evidence="10 11">
    <name type="scientific">Anaeramoeba flamelloides</name>
    <dbReference type="NCBI Taxonomy" id="1746091"/>
    <lineage>
        <taxon>Eukaryota</taxon>
        <taxon>Metamonada</taxon>
        <taxon>Anaeramoebidae</taxon>
        <taxon>Anaeramoeba</taxon>
    </lineage>
</organism>
<evidence type="ECO:0000313" key="11">
    <source>
        <dbReference type="Proteomes" id="UP001146793"/>
    </source>
</evidence>
<dbReference type="Pfam" id="PF13649">
    <property type="entry name" value="Methyltransf_25"/>
    <property type="match status" value="1"/>
</dbReference>
<feature type="domain" description="Protein arginine N-methyltransferase" evidence="9">
    <location>
        <begin position="203"/>
        <end position="365"/>
    </location>
</feature>
<dbReference type="Pfam" id="PF22528">
    <property type="entry name" value="PRMT_C"/>
    <property type="match status" value="1"/>
</dbReference>
<name>A0AAV7ZUQ5_9EUKA</name>
<keyword evidence="4 6" id="KW-0949">S-adenosyl-L-methionine</keyword>
<dbReference type="Proteomes" id="UP001146793">
    <property type="component" value="Unassembled WGS sequence"/>
</dbReference>
<evidence type="ECO:0000256" key="3">
    <source>
        <dbReference type="ARBA" id="ARBA00022679"/>
    </source>
</evidence>
<evidence type="ECO:0000256" key="7">
    <source>
        <dbReference type="SAM" id="MobiDB-lite"/>
    </source>
</evidence>
<dbReference type="GO" id="GO:0005634">
    <property type="term" value="C:nucleus"/>
    <property type="evidence" value="ECO:0007669"/>
    <property type="project" value="TreeGrafter"/>
</dbReference>
<dbReference type="Gene3D" id="3.40.50.150">
    <property type="entry name" value="Vaccinia Virus protein VP39"/>
    <property type="match status" value="1"/>
</dbReference>
<feature type="region of interest" description="Disordered" evidence="7">
    <location>
        <begin position="1"/>
        <end position="47"/>
    </location>
</feature>
<dbReference type="FunFam" id="2.70.160.11:FF:000001">
    <property type="entry name" value="Blast:Protein arginine N-methyltransferase 1"/>
    <property type="match status" value="1"/>
</dbReference>